<organism evidence="1 2">
    <name type="scientific">Fukomys damarensis</name>
    <name type="common">Damaraland mole rat</name>
    <name type="synonym">Cryptomys damarensis</name>
    <dbReference type="NCBI Taxonomy" id="885580"/>
    <lineage>
        <taxon>Eukaryota</taxon>
        <taxon>Metazoa</taxon>
        <taxon>Chordata</taxon>
        <taxon>Craniata</taxon>
        <taxon>Vertebrata</taxon>
        <taxon>Euteleostomi</taxon>
        <taxon>Mammalia</taxon>
        <taxon>Eutheria</taxon>
        <taxon>Euarchontoglires</taxon>
        <taxon>Glires</taxon>
        <taxon>Rodentia</taxon>
        <taxon>Hystricomorpha</taxon>
        <taxon>Bathyergidae</taxon>
        <taxon>Fukomys</taxon>
    </lineage>
</organism>
<dbReference type="AlphaFoldDB" id="A0A091E4E4"/>
<dbReference type="EMBL" id="KN122527">
    <property type="protein sequence ID" value="KFO29971.1"/>
    <property type="molecule type" value="Genomic_DNA"/>
</dbReference>
<proteinExistence type="predicted"/>
<dbReference type="Proteomes" id="UP000028990">
    <property type="component" value="Unassembled WGS sequence"/>
</dbReference>
<evidence type="ECO:0000313" key="2">
    <source>
        <dbReference type="Proteomes" id="UP000028990"/>
    </source>
</evidence>
<evidence type="ECO:0000313" key="1">
    <source>
        <dbReference type="EMBL" id="KFO29971.1"/>
    </source>
</evidence>
<accession>A0A091E4E4</accession>
<keyword evidence="2" id="KW-1185">Reference proteome</keyword>
<protein>
    <submittedName>
        <fullName evidence="1">Uncharacterized protein</fullName>
    </submittedName>
</protein>
<sequence length="52" mass="6011">RWIVDFKAHKRVTSYAGCMAQRSPFLDFGCFDDMHLPAMDDNQNEAVHDPLI</sequence>
<reference evidence="1 2" key="1">
    <citation type="submission" date="2013-11" db="EMBL/GenBank/DDBJ databases">
        <title>The Damaraland mole rat (Fukomys damarensis) genome and evolution of African mole rats.</title>
        <authorList>
            <person name="Gladyshev V.N."/>
            <person name="Fang X."/>
        </authorList>
    </citation>
    <scope>NUCLEOTIDE SEQUENCE [LARGE SCALE GENOMIC DNA]</scope>
    <source>
        <tissue evidence="1">Liver</tissue>
    </source>
</reference>
<name>A0A091E4E4_FUKDA</name>
<gene>
    <name evidence="1" type="ORF">H920_08632</name>
</gene>
<feature type="non-terminal residue" evidence="1">
    <location>
        <position position="1"/>
    </location>
</feature>